<sequence length="333" mass="37815">MVLIEILSLGGESDLVPEATILDYLQLITNRCDLPLKDDIRFWWKPFSYALLHPDQETSAFFVRSELGIQSEWPMMLKRSPYRMEEALLAVAISMDSMERFQLLLDYMQGFHCPDEYHLLPVLAAFAQCDKEAKLRFLVERAATLGLTETGIFQNVMWKVFQRQDEDVLKLLLDLDSKKSPLQQAVFRRWRTGISILIEGGGADVNYCAPDLSGLPTVSRYSPLKVLMDDIECFYIPPAYDSSENDHLIEELLVTGGARICEYDRKVFSNRSTDGGVSEGSEIEIALFISSSSDLNLEMNFDVESTAAAGAQFPADHMINYIRERSQVFFDTV</sequence>
<dbReference type="EMBL" id="PQXN01000401">
    <property type="protein sequence ID" value="TGO45314.1"/>
    <property type="molecule type" value="Genomic_DNA"/>
</dbReference>
<dbReference type="AlphaFoldDB" id="A0A4Z1H890"/>
<evidence type="ECO:0000313" key="2">
    <source>
        <dbReference type="Proteomes" id="UP000297527"/>
    </source>
</evidence>
<evidence type="ECO:0000313" key="1">
    <source>
        <dbReference type="EMBL" id="TGO45314.1"/>
    </source>
</evidence>
<dbReference type="InterPro" id="IPR036770">
    <property type="entry name" value="Ankyrin_rpt-contain_sf"/>
</dbReference>
<accession>A0A4Z1H890</accession>
<dbReference type="OrthoDB" id="3560217at2759"/>
<dbReference type="SUPFAM" id="SSF48403">
    <property type="entry name" value="Ankyrin repeat"/>
    <property type="match status" value="1"/>
</dbReference>
<proteinExistence type="predicted"/>
<dbReference type="Gene3D" id="1.25.40.20">
    <property type="entry name" value="Ankyrin repeat-containing domain"/>
    <property type="match status" value="1"/>
</dbReference>
<reference evidence="1 2" key="1">
    <citation type="submission" date="2017-12" db="EMBL/GenBank/DDBJ databases">
        <title>Comparative genomics of Botrytis spp.</title>
        <authorList>
            <person name="Valero-Jimenez C.A."/>
            <person name="Tapia P."/>
            <person name="Veloso J."/>
            <person name="Silva-Moreno E."/>
            <person name="Staats M."/>
            <person name="Valdes J.H."/>
            <person name="Van Kan J.A.L."/>
        </authorList>
    </citation>
    <scope>NUCLEOTIDE SEQUENCE [LARGE SCALE GENOMIC DNA]</scope>
    <source>
        <strain evidence="1 2">MUCL11595</strain>
    </source>
</reference>
<keyword evidence="2" id="KW-1185">Reference proteome</keyword>
<name>A0A4Z1H890_9HELO</name>
<protein>
    <submittedName>
        <fullName evidence="1">Uncharacterized protein</fullName>
    </submittedName>
</protein>
<comment type="caution">
    <text evidence="1">The sequence shown here is derived from an EMBL/GenBank/DDBJ whole genome shotgun (WGS) entry which is preliminary data.</text>
</comment>
<dbReference type="Proteomes" id="UP000297527">
    <property type="component" value="Unassembled WGS sequence"/>
</dbReference>
<gene>
    <name evidence="1" type="ORF">BCON_0403g00080</name>
</gene>
<organism evidence="1 2">
    <name type="scientific">Botryotinia convoluta</name>
    <dbReference type="NCBI Taxonomy" id="54673"/>
    <lineage>
        <taxon>Eukaryota</taxon>
        <taxon>Fungi</taxon>
        <taxon>Dikarya</taxon>
        <taxon>Ascomycota</taxon>
        <taxon>Pezizomycotina</taxon>
        <taxon>Leotiomycetes</taxon>
        <taxon>Helotiales</taxon>
        <taxon>Sclerotiniaceae</taxon>
        <taxon>Botryotinia</taxon>
    </lineage>
</organism>